<organism evidence="2 3">
    <name type="scientific">Hypocrea virens (strain Gv29-8 / FGSC 10586)</name>
    <name type="common">Gliocladium virens</name>
    <name type="synonym">Trichoderma virens</name>
    <dbReference type="NCBI Taxonomy" id="413071"/>
    <lineage>
        <taxon>Eukaryota</taxon>
        <taxon>Fungi</taxon>
        <taxon>Dikarya</taxon>
        <taxon>Ascomycota</taxon>
        <taxon>Pezizomycotina</taxon>
        <taxon>Sordariomycetes</taxon>
        <taxon>Hypocreomycetidae</taxon>
        <taxon>Hypocreales</taxon>
        <taxon>Hypocreaceae</taxon>
        <taxon>Trichoderma</taxon>
    </lineage>
</organism>
<proteinExistence type="inferred from homology"/>
<evidence type="ECO:0000313" key="3">
    <source>
        <dbReference type="Proteomes" id="UP000007115"/>
    </source>
</evidence>
<dbReference type="SUPFAM" id="SSF51905">
    <property type="entry name" value="FAD/NAD(P)-binding domain"/>
    <property type="match status" value="2"/>
</dbReference>
<dbReference type="InterPro" id="IPR051209">
    <property type="entry name" value="FAD-bind_Monooxygenase_sf"/>
</dbReference>
<gene>
    <name evidence="2" type="ORF">TRIVIDRAFT_151523</name>
</gene>
<comment type="similarity">
    <text evidence="1">Belongs to the FAD-binding monooxygenase family.</text>
</comment>
<dbReference type="PANTHER" id="PTHR42877:SF10">
    <property type="entry name" value="L-ORNITHINE N(5)-OXYGENASE"/>
    <property type="match status" value="1"/>
</dbReference>
<evidence type="ECO:0000256" key="1">
    <source>
        <dbReference type="ARBA" id="ARBA00010139"/>
    </source>
</evidence>
<dbReference type="Gene3D" id="3.50.50.60">
    <property type="entry name" value="FAD/NAD(P)-binding domain"/>
    <property type="match status" value="3"/>
</dbReference>
<dbReference type="EMBL" id="ABDF02000055">
    <property type="protein sequence ID" value="EHK21929.1"/>
    <property type="molecule type" value="Genomic_DNA"/>
</dbReference>
<sequence length="516" mass="58591">MAQVNETDQEPSYSQFACIGTGFSAIALGATLKRWYGITDICFFEKHKQLGGTWFVNKYPGCACDVPSALYSFSFEPNPTWSRMLPSTDELWAYLNRVATKYSLPRKMSFGVNVERCEWIEERSRWQLHIRHLATDSVYKHESQFLFCASGQLVTPRDLGVPGVGSFKGPIFHASRWRHDIDLTDKNVVVFGNGCTAAQIVPSIVGKTKHLTQIIRSKHWVLPPIDQPFPAWFKFFLTWFPGALLAFRFIIFLAAENELRGFPMTKAGARFRQSRRRIAEAYMRKTAPAKYHDLLVPDFEIGCKRRIFDSGYLESLHAKNLTLTNEEAVEILPNGVRTNKDKIIPADVVVLANGYVTNRFLGNIEVVGRQGETIKDHWDRFGGAEAYNCSALSGFPNFFVLLGPNAATGHTSAIMAAENSVNFALRILKPVLDGKSSVVDLKIEAEHRYVDRIQADLQKTVWFSGCKSWYVRDGEEGKKWNAMSYPWSQGHFWYRSVFPTWSDWSFSVGSNYYGTV</sequence>
<reference evidence="2 3" key="1">
    <citation type="journal article" date="2011" name="Genome Biol.">
        <title>Comparative genome sequence analysis underscores mycoparasitism as the ancestral life style of Trichoderma.</title>
        <authorList>
            <person name="Kubicek C.P."/>
            <person name="Herrera-Estrella A."/>
            <person name="Seidl-Seiboth V."/>
            <person name="Martinez D.A."/>
            <person name="Druzhinina I.S."/>
            <person name="Thon M."/>
            <person name="Zeilinger S."/>
            <person name="Casas-Flores S."/>
            <person name="Horwitz B.A."/>
            <person name="Mukherjee P.K."/>
            <person name="Mukherjee M."/>
            <person name="Kredics L."/>
            <person name="Alcaraz L.D."/>
            <person name="Aerts A."/>
            <person name="Antal Z."/>
            <person name="Atanasova L."/>
            <person name="Cervantes-Badillo M.G."/>
            <person name="Challacombe J."/>
            <person name="Chertkov O."/>
            <person name="McCluskey K."/>
            <person name="Coulpier F."/>
            <person name="Deshpande N."/>
            <person name="von Doehren H."/>
            <person name="Ebbole D.J."/>
            <person name="Esquivel-Naranjo E.U."/>
            <person name="Fekete E."/>
            <person name="Flipphi M."/>
            <person name="Glaser F."/>
            <person name="Gomez-Rodriguez E.Y."/>
            <person name="Gruber S."/>
            <person name="Han C."/>
            <person name="Henrissat B."/>
            <person name="Hermosa R."/>
            <person name="Hernandez-Onate M."/>
            <person name="Karaffa L."/>
            <person name="Kosti I."/>
            <person name="Le Crom S."/>
            <person name="Lindquist E."/>
            <person name="Lucas S."/>
            <person name="Luebeck M."/>
            <person name="Luebeck P.S."/>
            <person name="Margeot A."/>
            <person name="Metz B."/>
            <person name="Misra M."/>
            <person name="Nevalainen H."/>
            <person name="Omann M."/>
            <person name="Packer N."/>
            <person name="Perrone G."/>
            <person name="Uresti-Rivera E.E."/>
            <person name="Salamov A."/>
            <person name="Schmoll M."/>
            <person name="Seiboth B."/>
            <person name="Shapiro H."/>
            <person name="Sukno S."/>
            <person name="Tamayo-Ramos J.A."/>
            <person name="Tisch D."/>
            <person name="Wiest A."/>
            <person name="Wilkinson H.H."/>
            <person name="Zhang M."/>
            <person name="Coutinho P.M."/>
            <person name="Kenerley C.M."/>
            <person name="Monte E."/>
            <person name="Baker S.E."/>
            <person name="Grigoriev I.V."/>
        </authorList>
    </citation>
    <scope>NUCLEOTIDE SEQUENCE [LARGE SCALE GENOMIC DNA]</scope>
    <source>
        <strain evidence="3">Gv29-8 / FGSC 10586</strain>
    </source>
</reference>
<evidence type="ECO:0008006" key="4">
    <source>
        <dbReference type="Google" id="ProtNLM"/>
    </source>
</evidence>
<dbReference type="OMA" id="GCQSWYI"/>
<evidence type="ECO:0000313" key="2">
    <source>
        <dbReference type="EMBL" id="EHK21929.1"/>
    </source>
</evidence>
<dbReference type="GeneID" id="25788139"/>
<accession>G9MUF9</accession>
<dbReference type="HOGENOM" id="CLU_006937_7_0_1"/>
<dbReference type="InterPro" id="IPR036188">
    <property type="entry name" value="FAD/NAD-bd_sf"/>
</dbReference>
<dbReference type="OrthoDB" id="74360at2759"/>
<keyword evidence="3" id="KW-1185">Reference proteome</keyword>
<dbReference type="PANTHER" id="PTHR42877">
    <property type="entry name" value="L-ORNITHINE N(5)-MONOOXYGENASE-RELATED"/>
    <property type="match status" value="1"/>
</dbReference>
<dbReference type="AlphaFoldDB" id="G9MUF9"/>
<dbReference type="Pfam" id="PF13450">
    <property type="entry name" value="NAD_binding_8"/>
    <property type="match status" value="1"/>
</dbReference>
<dbReference type="Proteomes" id="UP000007115">
    <property type="component" value="Unassembled WGS sequence"/>
</dbReference>
<protein>
    <recommendedName>
        <fullName evidence="4">Monooxygenase</fullName>
    </recommendedName>
</protein>
<dbReference type="InParanoid" id="G9MUF9"/>
<name>G9MUF9_HYPVG</name>
<comment type="caution">
    <text evidence="2">The sequence shown here is derived from an EMBL/GenBank/DDBJ whole genome shotgun (WGS) entry which is preliminary data.</text>
</comment>
<dbReference type="RefSeq" id="XP_013956122.1">
    <property type="nucleotide sequence ID" value="XM_014100647.1"/>
</dbReference>
<dbReference type="VEuPathDB" id="FungiDB:TRIVIDRAFT_151523"/>
<dbReference type="eggNOG" id="KOG1399">
    <property type="taxonomic scope" value="Eukaryota"/>
</dbReference>